<dbReference type="PANTHER" id="PTHR10093">
    <property type="entry name" value="IRON-SULFUR CLUSTER ASSEMBLY ENZYME NIFU HOMOLOG"/>
    <property type="match status" value="1"/>
</dbReference>
<comment type="caution">
    <text evidence="2">The sequence shown here is derived from an EMBL/GenBank/DDBJ whole genome shotgun (WGS) entry which is preliminary data.</text>
</comment>
<dbReference type="EMBL" id="LAZR01010982">
    <property type="protein sequence ID" value="KKM64029.1"/>
    <property type="molecule type" value="Genomic_DNA"/>
</dbReference>
<name>A0A0F9J2V2_9ZZZZ</name>
<dbReference type="GO" id="GO:0051536">
    <property type="term" value="F:iron-sulfur cluster binding"/>
    <property type="evidence" value="ECO:0007669"/>
    <property type="project" value="InterPro"/>
</dbReference>
<dbReference type="GO" id="GO:0016226">
    <property type="term" value="P:iron-sulfur cluster assembly"/>
    <property type="evidence" value="ECO:0007669"/>
    <property type="project" value="InterPro"/>
</dbReference>
<dbReference type="GO" id="GO:0005506">
    <property type="term" value="F:iron ion binding"/>
    <property type="evidence" value="ECO:0007669"/>
    <property type="project" value="InterPro"/>
</dbReference>
<evidence type="ECO:0000259" key="1">
    <source>
        <dbReference type="Pfam" id="PF01592"/>
    </source>
</evidence>
<organism evidence="2">
    <name type="scientific">marine sediment metagenome</name>
    <dbReference type="NCBI Taxonomy" id="412755"/>
    <lineage>
        <taxon>unclassified sequences</taxon>
        <taxon>metagenomes</taxon>
        <taxon>ecological metagenomes</taxon>
    </lineage>
</organism>
<reference evidence="2" key="1">
    <citation type="journal article" date="2015" name="Nature">
        <title>Complex archaea that bridge the gap between prokaryotes and eukaryotes.</title>
        <authorList>
            <person name="Spang A."/>
            <person name="Saw J.H."/>
            <person name="Jorgensen S.L."/>
            <person name="Zaremba-Niedzwiedzka K."/>
            <person name="Martijn J."/>
            <person name="Lind A.E."/>
            <person name="van Eijk R."/>
            <person name="Schleper C."/>
            <person name="Guy L."/>
            <person name="Ettema T.J."/>
        </authorList>
    </citation>
    <scope>NUCLEOTIDE SEQUENCE</scope>
</reference>
<protein>
    <recommendedName>
        <fullName evidence="1">NIF system FeS cluster assembly NifU N-terminal domain-containing protein</fullName>
    </recommendedName>
</protein>
<sequence length="144" mass="16427">MNKDFDQFVDNLQKEIIKKEIKDHNEKIVDLFHNPINMGKPPDEDITVFEELRGGPKGYFLGLYLMIEDKLIIKAHFETDGCGVMVAIGSQLTLLLEGKSIESAENLKPEEIDKALMGVPQDEFHCIDLAIETLKSIIKKYTYK</sequence>
<accession>A0A0F9J2V2</accession>
<dbReference type="Pfam" id="PF01592">
    <property type="entry name" value="NifU_N"/>
    <property type="match status" value="1"/>
</dbReference>
<gene>
    <name evidence="2" type="ORF">LCGC14_1505480</name>
</gene>
<dbReference type="AlphaFoldDB" id="A0A0F9J2V2"/>
<dbReference type="SUPFAM" id="SSF82649">
    <property type="entry name" value="SufE/NifU"/>
    <property type="match status" value="1"/>
</dbReference>
<proteinExistence type="predicted"/>
<dbReference type="InterPro" id="IPR002871">
    <property type="entry name" value="NIF_FeS_clus_asmbl_NifU_N"/>
</dbReference>
<dbReference type="Gene3D" id="3.90.1010.10">
    <property type="match status" value="1"/>
</dbReference>
<feature type="domain" description="NIF system FeS cluster assembly NifU N-terminal" evidence="1">
    <location>
        <begin position="25"/>
        <end position="143"/>
    </location>
</feature>
<evidence type="ECO:0000313" key="2">
    <source>
        <dbReference type="EMBL" id="KKM64029.1"/>
    </source>
</evidence>